<accession>A0A6G0W2X1</accession>
<dbReference type="PANTHER" id="PTHR33936:SF24">
    <property type="entry name" value="C2H2-TYPE DOMAIN-CONTAINING PROTEIN"/>
    <property type="match status" value="1"/>
</dbReference>
<comment type="caution">
    <text evidence="2">The sequence shown here is derived from an EMBL/GenBank/DDBJ whole genome shotgun (WGS) entry which is preliminary data.</text>
</comment>
<protein>
    <submittedName>
        <fullName evidence="2">MULE domain-containing protein</fullName>
    </submittedName>
</protein>
<reference evidence="2 3" key="1">
    <citation type="submission" date="2019-08" db="EMBL/GenBank/DDBJ databases">
        <title>Whole genome of Aphis craccivora.</title>
        <authorList>
            <person name="Voronova N.V."/>
            <person name="Shulinski R.S."/>
            <person name="Bandarenka Y.V."/>
            <person name="Zhorov D.G."/>
            <person name="Warner D."/>
        </authorList>
    </citation>
    <scope>NUCLEOTIDE SEQUENCE [LARGE SCALE GENOMIC DNA]</scope>
    <source>
        <strain evidence="2">180601</strain>
        <tissue evidence="2">Whole Body</tissue>
    </source>
</reference>
<dbReference type="EMBL" id="VUJU01009909">
    <property type="protein sequence ID" value="KAF0716946.1"/>
    <property type="molecule type" value="Genomic_DNA"/>
</dbReference>
<organism evidence="2 3">
    <name type="scientific">Aphis craccivora</name>
    <name type="common">Cowpea aphid</name>
    <dbReference type="NCBI Taxonomy" id="307492"/>
    <lineage>
        <taxon>Eukaryota</taxon>
        <taxon>Metazoa</taxon>
        <taxon>Ecdysozoa</taxon>
        <taxon>Arthropoda</taxon>
        <taxon>Hexapoda</taxon>
        <taxon>Insecta</taxon>
        <taxon>Pterygota</taxon>
        <taxon>Neoptera</taxon>
        <taxon>Paraneoptera</taxon>
        <taxon>Hemiptera</taxon>
        <taxon>Sternorrhyncha</taxon>
        <taxon>Aphidomorpha</taxon>
        <taxon>Aphidoidea</taxon>
        <taxon>Aphididae</taxon>
        <taxon>Aphidini</taxon>
        <taxon>Aphis</taxon>
        <taxon>Aphis</taxon>
    </lineage>
</organism>
<evidence type="ECO:0000256" key="1">
    <source>
        <dbReference type="SAM" id="MobiDB-lite"/>
    </source>
</evidence>
<dbReference type="AlphaFoldDB" id="A0A6G0W2X1"/>
<name>A0A6G0W2X1_APHCR</name>
<evidence type="ECO:0000313" key="3">
    <source>
        <dbReference type="Proteomes" id="UP000478052"/>
    </source>
</evidence>
<sequence length="566" mass="65397">MSSSLNEQLETVQLKFGSLQEFNDWKEKEELATSTRYVRHRASKTNMDKTVTTKYHCHWSGVFKSKRKGERALKITGSCKIDQCCPSFIRIVAGLNNIDVTYCKTHHGHQNEIRFLPIPTTVQETIAGKIESGIPSNDIYNISAKFGLLHKYKLHDVDAVSVDFQVKRFAQNPNKSLNPIILYKTQGTEYFPSEKDDFMLIILTETQKAVLEKFSNSTHGTNQYSFSLTTIIVIDKFGEEYPAAFCISSKIDEVHITVYFSKIKEATGSLTLNVFMSDDAPAFWNAWIKIMSPIPKFHLLCKWHFDNNWRKNLKEIDGSLTTKAYVYKTLRVLLDESNIIEFENVLSSFLCKLEEEPAMHNFRAYFVSTYVSRKKLWAACYRCQAMLNINMVLEDFHKTLKHVYLKGKKINGLMLYCGIYSSRHRSALQTNYKVTKISDNTWSAASNSLELDYLIKQNEPCLCKHIHAVRMNSMEYNENERMDVICNPIENDEVCMKMPTAQQLILTSTESIANKIQQLYNMFFKKSNSIKDVPNREPSNKNVDKQLRFYSTKKTKDKSTRGTKTK</sequence>
<evidence type="ECO:0000313" key="2">
    <source>
        <dbReference type="EMBL" id="KAF0716946.1"/>
    </source>
</evidence>
<gene>
    <name evidence="2" type="ORF">FWK35_00028917</name>
</gene>
<dbReference type="PANTHER" id="PTHR33936">
    <property type="entry name" value="PROTEIN CBG17840"/>
    <property type="match status" value="1"/>
</dbReference>
<feature type="compositionally biased region" description="Basic residues" evidence="1">
    <location>
        <begin position="551"/>
        <end position="566"/>
    </location>
</feature>
<proteinExistence type="predicted"/>
<feature type="region of interest" description="Disordered" evidence="1">
    <location>
        <begin position="530"/>
        <end position="566"/>
    </location>
</feature>
<keyword evidence="3" id="KW-1185">Reference proteome</keyword>
<dbReference type="OrthoDB" id="10031901at2759"/>
<dbReference type="InterPro" id="IPR052797">
    <property type="entry name" value="RegFact_GeneExpr_CellDeath"/>
</dbReference>
<feature type="compositionally biased region" description="Basic and acidic residues" evidence="1">
    <location>
        <begin position="533"/>
        <end position="547"/>
    </location>
</feature>
<dbReference type="Proteomes" id="UP000478052">
    <property type="component" value="Unassembled WGS sequence"/>
</dbReference>